<feature type="compositionally biased region" description="Polar residues" evidence="1">
    <location>
        <begin position="36"/>
        <end position="46"/>
    </location>
</feature>
<reference evidence="2 3" key="1">
    <citation type="journal article" date="2020" name="Sci. Rep.">
        <title>A novel cyanobacterial geosmin producer, revising GeoA distribution and dispersion patterns in Bacteria.</title>
        <authorList>
            <person name="Churro C."/>
            <person name="Semedo-Aguiar A.P."/>
            <person name="Silva A.D."/>
            <person name="Pereira-Leal J.B."/>
            <person name="Leite R.B."/>
        </authorList>
    </citation>
    <scope>NUCLEOTIDE SEQUENCE [LARGE SCALE GENOMIC DNA]</scope>
    <source>
        <strain evidence="2 3">IPMA8</strain>
    </source>
</reference>
<evidence type="ECO:0000313" key="2">
    <source>
        <dbReference type="EMBL" id="NQE36077.1"/>
    </source>
</evidence>
<protein>
    <submittedName>
        <fullName evidence="2">Uncharacterized protein</fullName>
    </submittedName>
</protein>
<keyword evidence="3" id="KW-1185">Reference proteome</keyword>
<evidence type="ECO:0000313" key="3">
    <source>
        <dbReference type="Proteomes" id="UP000702425"/>
    </source>
</evidence>
<feature type="compositionally biased region" description="Polar residues" evidence="1">
    <location>
        <begin position="95"/>
        <end position="104"/>
    </location>
</feature>
<feature type="region of interest" description="Disordered" evidence="1">
    <location>
        <begin position="95"/>
        <end position="126"/>
    </location>
</feature>
<gene>
    <name evidence="2" type="ORF">E5S67_03839</name>
</gene>
<evidence type="ECO:0000256" key="1">
    <source>
        <dbReference type="SAM" id="MobiDB-lite"/>
    </source>
</evidence>
<name>A0ABX2D274_9CYAN</name>
<organism evidence="2 3">
    <name type="scientific">Microcoleus asticus IPMA8</name>
    <dbReference type="NCBI Taxonomy" id="2563858"/>
    <lineage>
        <taxon>Bacteria</taxon>
        <taxon>Bacillati</taxon>
        <taxon>Cyanobacteriota</taxon>
        <taxon>Cyanophyceae</taxon>
        <taxon>Oscillatoriophycideae</taxon>
        <taxon>Oscillatoriales</taxon>
        <taxon>Microcoleaceae</taxon>
        <taxon>Microcoleus</taxon>
        <taxon>Microcoleus asticus</taxon>
    </lineage>
</organism>
<accession>A0ABX2D274</accession>
<dbReference type="Proteomes" id="UP000702425">
    <property type="component" value="Unassembled WGS sequence"/>
</dbReference>
<comment type="caution">
    <text evidence="2">The sequence shown here is derived from an EMBL/GenBank/DDBJ whole genome shotgun (WGS) entry which is preliminary data.</text>
</comment>
<proteinExistence type="predicted"/>
<dbReference type="EMBL" id="SRRZ01000073">
    <property type="protein sequence ID" value="NQE36077.1"/>
    <property type="molecule type" value="Genomic_DNA"/>
</dbReference>
<sequence>MNAVIATLGTALGLSSIFIGLTPAVLAQQRLPPAPQNSETTLSGDSLRTVEDRTVDSDYQNLIGEPETAANSARRESSLGDTFRLKIDGPLEFITTPSDAQRQGNPLPPKQTDSGTEAGVQLQLGL</sequence>
<feature type="region of interest" description="Disordered" evidence="1">
    <location>
        <begin position="31"/>
        <end position="55"/>
    </location>
</feature>